<proteinExistence type="predicted"/>
<evidence type="ECO:0000259" key="3">
    <source>
        <dbReference type="Pfam" id="PF24424"/>
    </source>
</evidence>
<evidence type="ECO:0000259" key="2">
    <source>
        <dbReference type="Pfam" id="PF17936"/>
    </source>
</evidence>
<accession>A0A0D5MBN3</accession>
<reference evidence="4" key="1">
    <citation type="journal article" date="2015" name="J. Antimicrob. Chemother.">
        <title>Vancomycin-resistant Enterococcus faecium harbouring vanN in Canada: a case and complete sequence of pEfm12493 harbouring the vanN operon.</title>
        <authorList>
            <person name="Boyd D.A."/>
            <person name="Levesque S."/>
            <person name="Picard A.C."/>
            <person name="Golding G.R."/>
        </authorList>
    </citation>
    <scope>NUCLEOTIDE SEQUENCE</scope>
    <source>
        <strain evidence="4">N12-493</strain>
        <plasmid evidence="4">pEfm12493</plasmid>
    </source>
</reference>
<feature type="domain" description="Bacterial Ig" evidence="2">
    <location>
        <begin position="286"/>
        <end position="368"/>
    </location>
</feature>
<dbReference type="EMBL" id="KP342511">
    <property type="protein sequence ID" value="AJY53586.1"/>
    <property type="molecule type" value="Genomic_DNA"/>
</dbReference>
<protein>
    <submittedName>
        <fullName evidence="4">Putative biofilm-associated protein</fullName>
    </submittedName>
</protein>
<feature type="domain" description="Bacterial Ig" evidence="2">
    <location>
        <begin position="372"/>
        <end position="447"/>
    </location>
</feature>
<dbReference type="InterPro" id="IPR057034">
    <property type="entry name" value="FNG"/>
</dbReference>
<feature type="domain" description="FNG" evidence="3">
    <location>
        <begin position="55"/>
        <end position="197"/>
    </location>
</feature>
<organism evidence="4">
    <name type="scientific">Enterococcus faecium</name>
    <name type="common">Streptococcus faecium</name>
    <dbReference type="NCBI Taxonomy" id="1352"/>
    <lineage>
        <taxon>Bacteria</taxon>
        <taxon>Bacillati</taxon>
        <taxon>Bacillota</taxon>
        <taxon>Bacilli</taxon>
        <taxon>Lactobacillales</taxon>
        <taxon>Enterococcaceae</taxon>
        <taxon>Enterococcus</taxon>
    </lineage>
</organism>
<dbReference type="InterPro" id="IPR041498">
    <property type="entry name" value="Big_6"/>
</dbReference>
<dbReference type="InterPro" id="IPR013783">
    <property type="entry name" value="Ig-like_fold"/>
</dbReference>
<feature type="region of interest" description="Disordered" evidence="1">
    <location>
        <begin position="449"/>
        <end position="471"/>
    </location>
</feature>
<sequence>MKKTILVTIVSLFLLATITSQEIKAGADPVSEIPIEYLLSKLNDPQLVLSTKADDEFDVSTGWSTPDYNSDLEIPVDKIFLTGATRPGTNIHFASVNFANIGNAHFSSSRTFHLKANKVYHLKFIYGINLAQGEANGTIDFNGTKKTLEASDEIYEETVSTPINTDYVITMSFEAKPNSSLFLMVGYDGSDPDGGVDESNPVEAPTVEAPEAFSHIVEGKGEPGNMIKVSDSQQQEIGEDTVDNAGNFTVKTNRELRYNEHLSVTQLKGEYVSDPTEVTVVDTKNPEAPILNDVEWNDKRVTGTAEPLSAIKVKDAVTGAEVGSGKANEDGIVDFELTASIELYQQLQATAFDEASNPSQPITIKVIDTISPAAPNVDDIYDTDTHLKGNTHEGNCLVTALFGNQKFEKSSNENGDFDIDLKETFAAGTEVSVTAKDLAGNPSEATIKTVGTRKQTEPPSVDSLGDKDTQLSGTAEKNAIIHVSINEDNYETQVGDDGHFLIPLNIKYAAGTIGKATATGISGIESNETQFTVIDNTPPQKPILEKVIDTDYEIQGKSEPGSHIYLSITDKITGVTRNFENFATSNGDVKISIEEPSSAGSTIQCYAEDKQGNRSDITYSKILSSKELDLTLQDITTQDSMAQGDVSRAFANYKVQIFNRVYSGQADDKGHFEFSLDHRYEAGATIEYSAMDEEEEEESETHEAKVLPRTPTVDNVTSGQRIITGLVDPDAVVAIQVNNGHTETNPSKSDGSFECTLPAPVKFGDMVKVTQEKNGVTSREAFIYIGSRKK</sequence>
<geneLocation type="plasmid" evidence="4">
    <name>pEfm12493</name>
</geneLocation>
<keyword evidence="4" id="KW-0614">Plasmid</keyword>
<dbReference type="AlphaFoldDB" id="A0A0D5MBN3"/>
<gene>
    <name evidence="4" type="ORF">pEfm12493_102</name>
</gene>
<dbReference type="Gene3D" id="2.60.40.10">
    <property type="entry name" value="Immunoglobulins"/>
    <property type="match status" value="4"/>
</dbReference>
<feature type="domain" description="Bacterial Ig" evidence="2">
    <location>
        <begin position="204"/>
        <end position="282"/>
    </location>
</feature>
<dbReference type="Pfam" id="PF24424">
    <property type="entry name" value="FNG"/>
    <property type="match status" value="1"/>
</dbReference>
<evidence type="ECO:0000256" key="1">
    <source>
        <dbReference type="SAM" id="MobiDB-lite"/>
    </source>
</evidence>
<dbReference type="RefSeq" id="WP_172686658.1">
    <property type="nucleotide sequence ID" value="NZ_KP342511.1"/>
</dbReference>
<evidence type="ECO:0000313" key="4">
    <source>
        <dbReference type="EMBL" id="AJY53586.1"/>
    </source>
</evidence>
<feature type="domain" description="Bacterial Ig" evidence="2">
    <location>
        <begin position="458"/>
        <end position="535"/>
    </location>
</feature>
<dbReference type="Pfam" id="PF17936">
    <property type="entry name" value="Big_6"/>
    <property type="match status" value="4"/>
</dbReference>
<name>A0A0D5MBN3_ENTFC</name>